<feature type="signal peptide" evidence="2">
    <location>
        <begin position="1"/>
        <end position="19"/>
    </location>
</feature>
<accession>A0A4Y9XZ12</accession>
<organism evidence="3 4">
    <name type="scientific">Dentipellis fragilis</name>
    <dbReference type="NCBI Taxonomy" id="205917"/>
    <lineage>
        <taxon>Eukaryota</taxon>
        <taxon>Fungi</taxon>
        <taxon>Dikarya</taxon>
        <taxon>Basidiomycota</taxon>
        <taxon>Agaricomycotina</taxon>
        <taxon>Agaricomycetes</taxon>
        <taxon>Russulales</taxon>
        <taxon>Hericiaceae</taxon>
        <taxon>Dentipellis</taxon>
    </lineage>
</organism>
<dbReference type="Proteomes" id="UP000298327">
    <property type="component" value="Unassembled WGS sequence"/>
</dbReference>
<feature type="chain" id="PRO_5021210369" evidence="2">
    <location>
        <begin position="20"/>
        <end position="97"/>
    </location>
</feature>
<evidence type="ECO:0000313" key="3">
    <source>
        <dbReference type="EMBL" id="TFY53829.1"/>
    </source>
</evidence>
<comment type="caution">
    <text evidence="3">The sequence shown here is derived from an EMBL/GenBank/DDBJ whole genome shotgun (WGS) entry which is preliminary data.</text>
</comment>
<dbReference type="EMBL" id="SEOQ01001100">
    <property type="protein sequence ID" value="TFY53829.1"/>
    <property type="molecule type" value="Genomic_DNA"/>
</dbReference>
<reference evidence="3 4" key="1">
    <citation type="submission" date="2019-02" db="EMBL/GenBank/DDBJ databases">
        <title>Genome sequencing of the rare red list fungi Dentipellis fragilis.</title>
        <authorList>
            <person name="Buettner E."/>
            <person name="Kellner H."/>
        </authorList>
    </citation>
    <scope>NUCLEOTIDE SEQUENCE [LARGE SCALE GENOMIC DNA]</scope>
    <source>
        <strain evidence="3 4">DSM 105465</strain>
    </source>
</reference>
<protein>
    <submittedName>
        <fullName evidence="3">Uncharacterized protein</fullName>
    </submittedName>
</protein>
<evidence type="ECO:0000313" key="4">
    <source>
        <dbReference type="Proteomes" id="UP000298327"/>
    </source>
</evidence>
<dbReference type="OrthoDB" id="10393563at2759"/>
<feature type="compositionally biased region" description="Basic and acidic residues" evidence="1">
    <location>
        <begin position="63"/>
        <end position="88"/>
    </location>
</feature>
<keyword evidence="2" id="KW-0732">Signal</keyword>
<gene>
    <name evidence="3" type="ORF">EVG20_g9955</name>
</gene>
<proteinExistence type="predicted"/>
<dbReference type="AlphaFoldDB" id="A0A4Y9XZ12"/>
<keyword evidence="4" id="KW-1185">Reference proteome</keyword>
<name>A0A4Y9XZ12_9AGAM</name>
<feature type="region of interest" description="Disordered" evidence="1">
    <location>
        <begin position="63"/>
        <end position="97"/>
    </location>
</feature>
<evidence type="ECO:0000256" key="2">
    <source>
        <dbReference type="SAM" id="SignalP"/>
    </source>
</evidence>
<sequence>MRFFATLLSLAAIVVASQAMPAQLAGHNDVIGRDIDDVKGIIVGRGFGTEEEKRDDPVIGHTHAAEGVKRDDPVIGHTHAAEGVKRDSPVVGRGHPN</sequence>
<evidence type="ECO:0000256" key="1">
    <source>
        <dbReference type="SAM" id="MobiDB-lite"/>
    </source>
</evidence>